<evidence type="ECO:0000313" key="11">
    <source>
        <dbReference type="Proteomes" id="UP000504607"/>
    </source>
</evidence>
<keyword evidence="7 8" id="KW-0472">Membrane</keyword>
<dbReference type="GO" id="GO:0005886">
    <property type="term" value="C:plasma membrane"/>
    <property type="evidence" value="ECO:0007669"/>
    <property type="project" value="UniProtKB-SubCell"/>
</dbReference>
<protein>
    <recommendedName>
        <fullName evidence="8">CASP-like protein</fullName>
    </recommendedName>
</protein>
<organism evidence="11 12">
    <name type="scientific">Elaeis guineensis var. tenera</name>
    <name type="common">Oil palm</name>
    <dbReference type="NCBI Taxonomy" id="51953"/>
    <lineage>
        <taxon>Eukaryota</taxon>
        <taxon>Viridiplantae</taxon>
        <taxon>Streptophyta</taxon>
        <taxon>Embryophyta</taxon>
        <taxon>Tracheophyta</taxon>
        <taxon>Spermatophyta</taxon>
        <taxon>Magnoliopsida</taxon>
        <taxon>Liliopsida</taxon>
        <taxon>Arecaceae</taxon>
        <taxon>Arecoideae</taxon>
        <taxon>Cocoseae</taxon>
        <taxon>Elaeidinae</taxon>
        <taxon>Elaeis</taxon>
    </lineage>
</organism>
<evidence type="ECO:0000256" key="1">
    <source>
        <dbReference type="ARBA" id="ARBA00004651"/>
    </source>
</evidence>
<evidence type="ECO:0000256" key="3">
    <source>
        <dbReference type="ARBA" id="ARBA00011489"/>
    </source>
</evidence>
<dbReference type="AlphaFoldDB" id="A0A6I9R609"/>
<comment type="subcellular location">
    <subcellularLocation>
        <location evidence="1 8">Cell membrane</location>
        <topology evidence="1 8">Multi-pass membrane protein</topology>
    </subcellularLocation>
</comment>
<gene>
    <name evidence="12" type="primary">LOC105044757</name>
</gene>
<keyword evidence="11" id="KW-1185">Reference proteome</keyword>
<dbReference type="OrthoDB" id="1924823at2759"/>
<dbReference type="InterPro" id="IPR006702">
    <property type="entry name" value="CASP_dom"/>
</dbReference>
<comment type="similarity">
    <text evidence="2 8">Belongs to the Casparian strip membrane proteins (CASP) family.</text>
</comment>
<feature type="transmembrane region" description="Helical" evidence="8">
    <location>
        <begin position="67"/>
        <end position="86"/>
    </location>
</feature>
<reference evidence="12" key="1">
    <citation type="submission" date="2025-08" db="UniProtKB">
        <authorList>
            <consortium name="RefSeq"/>
        </authorList>
    </citation>
    <scope>IDENTIFICATION</scope>
</reference>
<evidence type="ECO:0000256" key="4">
    <source>
        <dbReference type="ARBA" id="ARBA00022475"/>
    </source>
</evidence>
<evidence type="ECO:0000256" key="9">
    <source>
        <dbReference type="SAM" id="MobiDB-lite"/>
    </source>
</evidence>
<feature type="transmembrane region" description="Helical" evidence="8">
    <location>
        <begin position="101"/>
        <end position="120"/>
    </location>
</feature>
<sequence length="210" mass="22711">MAATVADANESKPSAPPGDAVAPDIENGAAASVHSNGGGTRGDDGGAVVTSVVQRWKREDLLEKSTLLLRALGCLFSLVSFLVMASNKHGDWKDFDRYEEYRYLLAIAILAFLYSTAQVVRQVQRFRTRRDPVPGRFSGILDFAGDQVIAYLLISSLSAAIPLTNRMREGADNMFTDASSASISMSFFAFIALALSALISGYKLSKQTYI</sequence>
<dbReference type="Proteomes" id="UP000504607">
    <property type="component" value="Chromosome 5"/>
</dbReference>
<evidence type="ECO:0000259" key="10">
    <source>
        <dbReference type="Pfam" id="PF04535"/>
    </source>
</evidence>
<dbReference type="GeneID" id="105044757"/>
<dbReference type="KEGG" id="egu:105044757"/>
<feature type="domain" description="Casparian strip membrane protein" evidence="10">
    <location>
        <begin position="62"/>
        <end position="192"/>
    </location>
</feature>
<keyword evidence="5 8" id="KW-0812">Transmembrane</keyword>
<feature type="region of interest" description="Disordered" evidence="9">
    <location>
        <begin position="1"/>
        <end position="24"/>
    </location>
</feature>
<dbReference type="PANTHER" id="PTHR33573:SF54">
    <property type="entry name" value="CASP-LIKE PROTEIN 4B2"/>
    <property type="match status" value="1"/>
</dbReference>
<evidence type="ECO:0000256" key="2">
    <source>
        <dbReference type="ARBA" id="ARBA00007651"/>
    </source>
</evidence>
<evidence type="ECO:0000256" key="5">
    <source>
        <dbReference type="ARBA" id="ARBA00022692"/>
    </source>
</evidence>
<dbReference type="InParanoid" id="A0A6I9R609"/>
<dbReference type="PANTHER" id="PTHR33573">
    <property type="entry name" value="CASP-LIKE PROTEIN 4A4"/>
    <property type="match status" value="1"/>
</dbReference>
<dbReference type="Pfam" id="PF04535">
    <property type="entry name" value="CASP_dom"/>
    <property type="match status" value="1"/>
</dbReference>
<dbReference type="RefSeq" id="XP_010921055.1">
    <property type="nucleotide sequence ID" value="XM_010922753.2"/>
</dbReference>
<name>A0A6I9R609_ELAGV</name>
<evidence type="ECO:0000313" key="12">
    <source>
        <dbReference type="RefSeq" id="XP_010921055.1"/>
    </source>
</evidence>
<evidence type="ECO:0000256" key="8">
    <source>
        <dbReference type="RuleBase" id="RU361233"/>
    </source>
</evidence>
<comment type="subunit">
    <text evidence="3 8">Homodimer and heterodimers.</text>
</comment>
<accession>A0A6I9R609</accession>
<keyword evidence="6 8" id="KW-1133">Transmembrane helix</keyword>
<keyword evidence="4 8" id="KW-1003">Cell membrane</keyword>
<evidence type="ECO:0000256" key="6">
    <source>
        <dbReference type="ARBA" id="ARBA00022989"/>
    </source>
</evidence>
<feature type="transmembrane region" description="Helical" evidence="8">
    <location>
        <begin position="181"/>
        <end position="202"/>
    </location>
</feature>
<feature type="transmembrane region" description="Helical" evidence="8">
    <location>
        <begin position="140"/>
        <end position="161"/>
    </location>
</feature>
<proteinExistence type="inferred from homology"/>
<evidence type="ECO:0000256" key="7">
    <source>
        <dbReference type="ARBA" id="ARBA00023136"/>
    </source>
</evidence>
<dbReference type="FunCoup" id="A0A6I9R609">
    <property type="interactions" value="1683"/>
</dbReference>